<evidence type="ECO:0000313" key="2">
    <source>
        <dbReference type="Proteomes" id="UP000242638"/>
    </source>
</evidence>
<name>A0A3P9N2G4_POERE</name>
<dbReference type="SUPFAM" id="SSF56219">
    <property type="entry name" value="DNase I-like"/>
    <property type="match status" value="1"/>
</dbReference>
<evidence type="ECO:0000313" key="1">
    <source>
        <dbReference type="Ensembl" id="ENSPREP00000003697.1"/>
    </source>
</evidence>
<dbReference type="STRING" id="8081.ENSPREP00000003697"/>
<sequence length="168" mass="19091">LKVKPLRCQVVQINGLNHDLHRRVSCLDFLRKHSVDITFIQESQARSVDMQLFANKFYYTAASASLKSKSKRSLIVLKHNPSLNIVGKYESEDGRISYVKTIIAGHKFVFISIYALSLYDPNFFSKFISVLTQIHDYSFIIGANMNAFINLTLDKSAHISTSTQIRSS</sequence>
<reference evidence="2" key="1">
    <citation type="submission" date="2013-11" db="EMBL/GenBank/DDBJ databases">
        <title>The genomic landscape of the Guanapo guppy.</title>
        <authorList>
            <person name="Kuenstner A."/>
            <person name="Dreyer C."/>
        </authorList>
    </citation>
    <scope>NUCLEOTIDE SEQUENCE</scope>
    <source>
        <strain evidence="2">Guanapo</strain>
    </source>
</reference>
<dbReference type="Ensembl" id="ENSPRET00000003752.1">
    <property type="protein sequence ID" value="ENSPREP00000003697.1"/>
    <property type="gene ID" value="ENSPREG00000002659.1"/>
</dbReference>
<dbReference type="InterPro" id="IPR036691">
    <property type="entry name" value="Endo/exonu/phosph_ase_sf"/>
</dbReference>
<evidence type="ECO:0008006" key="3">
    <source>
        <dbReference type="Google" id="ProtNLM"/>
    </source>
</evidence>
<dbReference type="Gene3D" id="3.60.10.10">
    <property type="entry name" value="Endonuclease/exonuclease/phosphatase"/>
    <property type="match status" value="1"/>
</dbReference>
<dbReference type="Proteomes" id="UP000242638">
    <property type="component" value="Unassembled WGS sequence"/>
</dbReference>
<reference evidence="1" key="2">
    <citation type="submission" date="2025-08" db="UniProtKB">
        <authorList>
            <consortium name="Ensembl"/>
        </authorList>
    </citation>
    <scope>IDENTIFICATION</scope>
    <source>
        <strain evidence="1">Guanapo</strain>
    </source>
</reference>
<accession>A0A3P9N2G4</accession>
<reference evidence="1" key="3">
    <citation type="submission" date="2025-09" db="UniProtKB">
        <authorList>
            <consortium name="Ensembl"/>
        </authorList>
    </citation>
    <scope>IDENTIFICATION</scope>
    <source>
        <strain evidence="1">Guanapo</strain>
    </source>
</reference>
<dbReference type="GeneTree" id="ENSGT00980000198652"/>
<protein>
    <recommendedName>
        <fullName evidence="3">Endonuclease/exonuclease/phosphatase domain-containing protein</fullName>
    </recommendedName>
</protein>
<organism evidence="1 2">
    <name type="scientific">Poecilia reticulata</name>
    <name type="common">Guppy</name>
    <name type="synonym">Acanthophacelus reticulatus</name>
    <dbReference type="NCBI Taxonomy" id="8081"/>
    <lineage>
        <taxon>Eukaryota</taxon>
        <taxon>Metazoa</taxon>
        <taxon>Chordata</taxon>
        <taxon>Craniata</taxon>
        <taxon>Vertebrata</taxon>
        <taxon>Euteleostomi</taxon>
        <taxon>Actinopterygii</taxon>
        <taxon>Neopterygii</taxon>
        <taxon>Teleostei</taxon>
        <taxon>Neoteleostei</taxon>
        <taxon>Acanthomorphata</taxon>
        <taxon>Ovalentaria</taxon>
        <taxon>Atherinomorphae</taxon>
        <taxon>Cyprinodontiformes</taxon>
        <taxon>Poeciliidae</taxon>
        <taxon>Poeciliinae</taxon>
        <taxon>Poecilia</taxon>
    </lineage>
</organism>
<proteinExistence type="predicted"/>
<dbReference type="OMA" id="GRITYCK"/>
<keyword evidence="2" id="KW-1185">Reference proteome</keyword>
<dbReference type="AlphaFoldDB" id="A0A3P9N2G4"/>